<keyword evidence="1" id="KW-0812">Transmembrane</keyword>
<proteinExistence type="predicted"/>
<evidence type="ECO:0000256" key="1">
    <source>
        <dbReference type="SAM" id="Phobius"/>
    </source>
</evidence>
<organism evidence="2">
    <name type="scientific">Zooxanthella nutricula</name>
    <dbReference type="NCBI Taxonomy" id="1333877"/>
    <lineage>
        <taxon>Eukaryota</taxon>
        <taxon>Sar</taxon>
        <taxon>Alveolata</taxon>
        <taxon>Dinophyceae</taxon>
        <taxon>Peridiniales</taxon>
        <taxon>Peridiniales incertae sedis</taxon>
        <taxon>Zooxanthella</taxon>
    </lineage>
</organism>
<dbReference type="EMBL" id="HBGW01018813">
    <property type="protein sequence ID" value="CAD9528354.1"/>
    <property type="molecule type" value="Transcribed_RNA"/>
</dbReference>
<dbReference type="AlphaFoldDB" id="A0A6V0E9Z8"/>
<dbReference type="InterPro" id="IPR010699">
    <property type="entry name" value="DUF1275"/>
</dbReference>
<feature type="transmembrane region" description="Helical" evidence="1">
    <location>
        <begin position="212"/>
        <end position="230"/>
    </location>
</feature>
<sequence length="231" mass="24536">MAPYQLLNDAAAQVSWKPVIIAGGFSFAAGFVDGNTNVRFQAFGGMMTGNAAYLGISIASGPTLKSCLYIALLASFALGAVIASEVLKRHSVSKARGMMGLLMFVLLIATDALDEVVIRSSVRQAYRRFAVLFSAVAMGVQNVSSMKEKALQQNTTIFTGNLQKLSEVFHRVLRGETKHEDPQLGVQLGLSLLIYIFGATVGVLAIDVLGPWSLWPAAAIQLCALVGLAAI</sequence>
<feature type="transmembrane region" description="Helical" evidence="1">
    <location>
        <begin position="68"/>
        <end position="87"/>
    </location>
</feature>
<dbReference type="Pfam" id="PF06912">
    <property type="entry name" value="DUF1275"/>
    <property type="match status" value="1"/>
</dbReference>
<keyword evidence="1" id="KW-0472">Membrane</keyword>
<feature type="transmembrane region" description="Helical" evidence="1">
    <location>
        <begin position="99"/>
        <end position="119"/>
    </location>
</feature>
<dbReference type="PANTHER" id="PTHR37314">
    <property type="entry name" value="SLR0142 PROTEIN"/>
    <property type="match status" value="1"/>
</dbReference>
<evidence type="ECO:0000313" key="2">
    <source>
        <dbReference type="EMBL" id="CAD9528354.1"/>
    </source>
</evidence>
<feature type="transmembrane region" description="Helical" evidence="1">
    <location>
        <begin position="184"/>
        <end position="206"/>
    </location>
</feature>
<accession>A0A6V0E9Z8</accession>
<name>A0A6V0E9Z8_9DINO</name>
<gene>
    <name evidence="2" type="ORF">BRAN1462_LOCUS11861</name>
</gene>
<protein>
    <recommendedName>
        <fullName evidence="3">DUF1275 domain-containing protein</fullName>
    </recommendedName>
</protein>
<evidence type="ECO:0008006" key="3">
    <source>
        <dbReference type="Google" id="ProtNLM"/>
    </source>
</evidence>
<dbReference type="PANTHER" id="PTHR37314:SF4">
    <property type="entry name" value="UPF0700 TRANSMEMBRANE PROTEIN YOAK"/>
    <property type="match status" value="1"/>
</dbReference>
<reference evidence="2" key="1">
    <citation type="submission" date="2021-01" db="EMBL/GenBank/DDBJ databases">
        <authorList>
            <person name="Corre E."/>
            <person name="Pelletier E."/>
            <person name="Niang G."/>
            <person name="Scheremetjew M."/>
            <person name="Finn R."/>
            <person name="Kale V."/>
            <person name="Holt S."/>
            <person name="Cochrane G."/>
            <person name="Meng A."/>
            <person name="Brown T."/>
            <person name="Cohen L."/>
        </authorList>
    </citation>
    <scope>NUCLEOTIDE SEQUENCE</scope>
    <source>
        <strain evidence="2">RCC3387</strain>
    </source>
</reference>
<keyword evidence="1" id="KW-1133">Transmembrane helix</keyword>